<dbReference type="PROSITE" id="PS51677">
    <property type="entry name" value="NODB"/>
    <property type="match status" value="1"/>
</dbReference>
<dbReference type="OrthoDB" id="1446101at2"/>
<dbReference type="InterPro" id="IPR051398">
    <property type="entry name" value="Polysacch_Deacetylase"/>
</dbReference>
<reference evidence="4" key="1">
    <citation type="submission" date="2015-10" db="EMBL/GenBank/DDBJ databases">
        <title>Draft genome sequence of Salegentibacter mishustinae KCTC 12263.</title>
        <authorList>
            <person name="Lin W."/>
            <person name="Zheng Q."/>
        </authorList>
    </citation>
    <scope>NUCLEOTIDE SEQUENCE [LARGE SCALE GENOMIC DNA]</scope>
    <source>
        <strain evidence="4">KCTC 12263</strain>
    </source>
</reference>
<evidence type="ECO:0000256" key="2">
    <source>
        <dbReference type="ARBA" id="ARBA00022729"/>
    </source>
</evidence>
<dbReference type="Proteomes" id="UP000051643">
    <property type="component" value="Unassembled WGS sequence"/>
</dbReference>
<keyword evidence="5" id="KW-1185">Reference proteome</keyword>
<keyword evidence="2" id="KW-0732">Signal</keyword>
<dbReference type="GO" id="GO:0005576">
    <property type="term" value="C:extracellular region"/>
    <property type="evidence" value="ECO:0007669"/>
    <property type="project" value="UniProtKB-SubCell"/>
</dbReference>
<dbReference type="Gene3D" id="3.20.20.370">
    <property type="entry name" value="Glycoside hydrolase/deacetylase"/>
    <property type="match status" value="1"/>
</dbReference>
<name>A0A0Q9ZJ47_9FLAO</name>
<comment type="caution">
    <text evidence="4">The sequence shown here is derived from an EMBL/GenBank/DDBJ whole genome shotgun (WGS) entry which is preliminary data.</text>
</comment>
<dbReference type="InterPro" id="IPR011330">
    <property type="entry name" value="Glyco_hydro/deAcase_b/a-brl"/>
</dbReference>
<dbReference type="CDD" id="cd10918">
    <property type="entry name" value="CE4_NodB_like_5s_6s"/>
    <property type="match status" value="1"/>
</dbReference>
<proteinExistence type="predicted"/>
<dbReference type="SUPFAM" id="SSF88713">
    <property type="entry name" value="Glycoside hydrolase/deacetylase"/>
    <property type="match status" value="1"/>
</dbReference>
<evidence type="ECO:0000313" key="4">
    <source>
        <dbReference type="EMBL" id="KRG28307.1"/>
    </source>
</evidence>
<dbReference type="PANTHER" id="PTHR34216">
    <property type="match status" value="1"/>
</dbReference>
<evidence type="ECO:0000313" key="5">
    <source>
        <dbReference type="Proteomes" id="UP000051643"/>
    </source>
</evidence>
<dbReference type="EMBL" id="LKTP01000023">
    <property type="protein sequence ID" value="KRG28307.1"/>
    <property type="molecule type" value="Genomic_DNA"/>
</dbReference>
<evidence type="ECO:0000259" key="3">
    <source>
        <dbReference type="PROSITE" id="PS51677"/>
    </source>
</evidence>
<organism evidence="4 5">
    <name type="scientific">Salegentibacter mishustinae</name>
    <dbReference type="NCBI Taxonomy" id="270918"/>
    <lineage>
        <taxon>Bacteria</taxon>
        <taxon>Pseudomonadati</taxon>
        <taxon>Bacteroidota</taxon>
        <taxon>Flavobacteriia</taxon>
        <taxon>Flavobacteriales</taxon>
        <taxon>Flavobacteriaceae</taxon>
        <taxon>Salegentibacter</taxon>
    </lineage>
</organism>
<dbReference type="RefSeq" id="WP_057481978.1">
    <property type="nucleotide sequence ID" value="NZ_BMWR01000001.1"/>
</dbReference>
<dbReference type="InterPro" id="IPR002509">
    <property type="entry name" value="NODB_dom"/>
</dbReference>
<comment type="subcellular location">
    <subcellularLocation>
        <location evidence="1">Secreted</location>
    </subcellularLocation>
</comment>
<accession>A0A0Q9ZJ47</accession>
<sequence>MKNKIRNINAKIISFLFILLGLTRRVKKKALRGDFILSIYFHSPEGVLFEFCIKWLKKHGFHFLSEEDILAIANNSIPFPQGGVILTVDDGWLSNEKNVIAIAEKHKVPVTIFIATHAIEQGNYWWPYVAKAQELRMGFPSIAELKSLPNKEREKILTKIKTQVTLERQALTLKQLKKAANSAHINIGAHTVYHPILTNCEDEEAYLEIKESKDQIESWLNIKVHSFAYPNGDYSKREIEYLKQLDFFSAYTTEPNYLTRESLKKIYQLPRFCIYEDVSKQEAICRMTGIWQQFFKGS</sequence>
<dbReference type="GO" id="GO:0005975">
    <property type="term" value="P:carbohydrate metabolic process"/>
    <property type="evidence" value="ECO:0007669"/>
    <property type="project" value="InterPro"/>
</dbReference>
<gene>
    <name evidence="4" type="ORF">APR42_05835</name>
</gene>
<dbReference type="AlphaFoldDB" id="A0A0Q9ZJ47"/>
<dbReference type="Pfam" id="PF01522">
    <property type="entry name" value="Polysacc_deac_1"/>
    <property type="match status" value="1"/>
</dbReference>
<evidence type="ECO:0000256" key="1">
    <source>
        <dbReference type="ARBA" id="ARBA00004613"/>
    </source>
</evidence>
<protein>
    <submittedName>
        <fullName evidence="4">Polysaccharide deacetylase</fullName>
    </submittedName>
</protein>
<dbReference type="GO" id="GO:0016810">
    <property type="term" value="F:hydrolase activity, acting on carbon-nitrogen (but not peptide) bonds"/>
    <property type="evidence" value="ECO:0007669"/>
    <property type="project" value="InterPro"/>
</dbReference>
<feature type="domain" description="NodB homology" evidence="3">
    <location>
        <begin position="82"/>
        <end position="298"/>
    </location>
</feature>
<dbReference type="STRING" id="270918.APR42_05835"/>
<dbReference type="PANTHER" id="PTHR34216:SF3">
    <property type="entry name" value="POLY-BETA-1,6-N-ACETYL-D-GLUCOSAMINE N-DEACETYLASE"/>
    <property type="match status" value="1"/>
</dbReference>